<keyword evidence="2 3" id="KW-0808">Transferase</keyword>
<accession>A0A8J3D9L9</accession>
<reference evidence="3" key="2">
    <citation type="submission" date="2020-09" db="EMBL/GenBank/DDBJ databases">
        <authorList>
            <person name="Sun Q."/>
            <person name="Kim S."/>
        </authorList>
    </citation>
    <scope>NUCLEOTIDE SEQUENCE</scope>
    <source>
        <strain evidence="3">KCTC 12870</strain>
    </source>
</reference>
<dbReference type="InterPro" id="IPR004629">
    <property type="entry name" value="WecG_TagA_CpsF"/>
</dbReference>
<dbReference type="Pfam" id="PF03808">
    <property type="entry name" value="Glyco_tran_WecG"/>
    <property type="match status" value="1"/>
</dbReference>
<dbReference type="RefSeq" id="WP_189511891.1">
    <property type="nucleotide sequence ID" value="NZ_BMXG01000003.1"/>
</dbReference>
<reference evidence="3" key="1">
    <citation type="journal article" date="2014" name="Int. J. Syst. Evol. Microbiol.">
        <title>Complete genome sequence of Corynebacterium casei LMG S-19264T (=DSM 44701T), isolated from a smear-ripened cheese.</title>
        <authorList>
            <consortium name="US DOE Joint Genome Institute (JGI-PGF)"/>
            <person name="Walter F."/>
            <person name="Albersmeier A."/>
            <person name="Kalinowski J."/>
            <person name="Ruckert C."/>
        </authorList>
    </citation>
    <scope>NUCLEOTIDE SEQUENCE</scope>
    <source>
        <strain evidence="3">KCTC 12870</strain>
    </source>
</reference>
<evidence type="ECO:0000256" key="1">
    <source>
        <dbReference type="ARBA" id="ARBA00022676"/>
    </source>
</evidence>
<sequence>MEKLLPRFDVLGVEISALDLATASRLIIQAANEKRKSYVTFTGVHGVVESQDDPELRCILNESFLTGADGMPLVWLGKRQAGPHVGRVYGPDAMLAICAETAATGQRHFLYGGGEGVAIDLAEKLQARFPALNVVGTFTPPFRPLNAEEEQALIEQVGAVKPDFFWVGISTPKQEKFMAEWLSRLDATVMLGVGAAFDFHSGRKPQAPCWMQRSGLEWLYRMITEPRRLGGRYLRNNTRFLWLLARQILTRH</sequence>
<evidence type="ECO:0000313" key="4">
    <source>
        <dbReference type="Proteomes" id="UP000642829"/>
    </source>
</evidence>
<dbReference type="NCBIfam" id="TIGR00696">
    <property type="entry name" value="wecG_tagA_cpsF"/>
    <property type="match status" value="1"/>
</dbReference>
<evidence type="ECO:0000256" key="2">
    <source>
        <dbReference type="ARBA" id="ARBA00022679"/>
    </source>
</evidence>
<dbReference type="GO" id="GO:0016758">
    <property type="term" value="F:hexosyltransferase activity"/>
    <property type="evidence" value="ECO:0007669"/>
    <property type="project" value="TreeGrafter"/>
</dbReference>
<gene>
    <name evidence="3" type="primary">wecB</name>
    <name evidence="3" type="ORF">GCM10007047_06950</name>
</gene>
<dbReference type="PANTHER" id="PTHR34136:SF1">
    <property type="entry name" value="UDP-N-ACETYL-D-MANNOSAMINURONIC ACID TRANSFERASE"/>
    <property type="match status" value="1"/>
</dbReference>
<keyword evidence="4" id="KW-1185">Reference proteome</keyword>
<dbReference type="EMBL" id="BMXG01000003">
    <property type="protein sequence ID" value="GHB93950.1"/>
    <property type="molecule type" value="Genomic_DNA"/>
</dbReference>
<comment type="caution">
    <text evidence="3">The sequence shown here is derived from an EMBL/GenBank/DDBJ whole genome shotgun (WGS) entry which is preliminary data.</text>
</comment>
<name>A0A8J3D9L9_9BACT</name>
<dbReference type="Proteomes" id="UP000642829">
    <property type="component" value="Unassembled WGS sequence"/>
</dbReference>
<protein>
    <submittedName>
        <fullName evidence="3">Glycosyl transferase</fullName>
    </submittedName>
</protein>
<evidence type="ECO:0000313" key="3">
    <source>
        <dbReference type="EMBL" id="GHB93950.1"/>
    </source>
</evidence>
<dbReference type="PANTHER" id="PTHR34136">
    <property type="match status" value="1"/>
</dbReference>
<dbReference type="CDD" id="cd06533">
    <property type="entry name" value="Glyco_transf_WecG_TagA"/>
    <property type="match status" value="1"/>
</dbReference>
<proteinExistence type="predicted"/>
<dbReference type="AlphaFoldDB" id="A0A8J3D9L9"/>
<organism evidence="3 4">
    <name type="scientific">Cerasicoccus arenae</name>
    <dbReference type="NCBI Taxonomy" id="424488"/>
    <lineage>
        <taxon>Bacteria</taxon>
        <taxon>Pseudomonadati</taxon>
        <taxon>Verrucomicrobiota</taxon>
        <taxon>Opitutia</taxon>
        <taxon>Puniceicoccales</taxon>
        <taxon>Cerasicoccaceae</taxon>
        <taxon>Cerasicoccus</taxon>
    </lineage>
</organism>
<keyword evidence="1" id="KW-0328">Glycosyltransferase</keyword>